<reference evidence="2 3" key="1">
    <citation type="submission" date="2021-06" db="EMBL/GenBank/DDBJ databases">
        <title>Enterococcus alishanensis sp. nov., a novel lactic acid bacterium isolated from fresh coffee beans.</title>
        <authorList>
            <person name="Chen Y.-S."/>
        </authorList>
    </citation>
    <scope>NUCLEOTIDE SEQUENCE [LARGE SCALE GENOMIC DNA]</scope>
    <source>
        <strain evidence="2 3">ALS3</strain>
    </source>
</reference>
<sequence length="319" mass="35896">MDTIKNYLETLFLELPKTEAVEKAKADLLANMEDHYFSLIDEGKSEHEAIGAVISEFGSVDELRQTLEIEEEPEADFFEDEDELTLPIAEEEMLTFLAGRKQIALGLSLGIMFTILAVAAMILFSEVGETLGMSIFFIFVSIGVGLIIYYGMQFQKIDSPLHDRMISRNLVKKAQVLKGEYTKSFTIGLVLGICSCILSLVPLFIFSYAENLGAALLMAMISIGVFLICYSSIYYTGFDKFVESRFFVGDEDKLGPNARKEKYGNNAEKKYVIEKMYWPVIVVTYFIWSFVFGAWHISWVLLVAGGILWSGIEAVIKKV</sequence>
<evidence type="ECO:0000313" key="2">
    <source>
        <dbReference type="EMBL" id="MBV7390699.1"/>
    </source>
</evidence>
<name>A0ABS6TCY2_9ENTE</name>
<feature type="transmembrane region" description="Helical" evidence="1">
    <location>
        <begin position="185"/>
        <end position="206"/>
    </location>
</feature>
<comment type="caution">
    <text evidence="2">The sequence shown here is derived from an EMBL/GenBank/DDBJ whole genome shotgun (WGS) entry which is preliminary data.</text>
</comment>
<feature type="transmembrane region" description="Helical" evidence="1">
    <location>
        <begin position="212"/>
        <end position="235"/>
    </location>
</feature>
<keyword evidence="1" id="KW-0472">Membrane</keyword>
<dbReference type="InterPro" id="IPR047928">
    <property type="entry name" value="Perm_prefix_1"/>
</dbReference>
<accession>A0ABS6TCY2</accession>
<keyword evidence="1" id="KW-0812">Transmembrane</keyword>
<feature type="transmembrane region" description="Helical" evidence="1">
    <location>
        <begin position="276"/>
        <end position="293"/>
    </location>
</feature>
<dbReference type="EMBL" id="JAHUZB010000003">
    <property type="protein sequence ID" value="MBV7390699.1"/>
    <property type="molecule type" value="Genomic_DNA"/>
</dbReference>
<gene>
    <name evidence="2" type="ORF">KUA55_08410</name>
</gene>
<organism evidence="2 3">
    <name type="scientific">Enterococcus alishanensis</name>
    <dbReference type="NCBI Taxonomy" id="1303817"/>
    <lineage>
        <taxon>Bacteria</taxon>
        <taxon>Bacillati</taxon>
        <taxon>Bacillota</taxon>
        <taxon>Bacilli</taxon>
        <taxon>Lactobacillales</taxon>
        <taxon>Enterococcaceae</taxon>
        <taxon>Enterococcus</taxon>
    </lineage>
</organism>
<keyword evidence="3" id="KW-1185">Reference proteome</keyword>
<feature type="transmembrane region" description="Helical" evidence="1">
    <location>
        <begin position="103"/>
        <end position="125"/>
    </location>
</feature>
<evidence type="ECO:0000313" key="3">
    <source>
        <dbReference type="Proteomes" id="UP000774130"/>
    </source>
</evidence>
<dbReference type="Proteomes" id="UP000774130">
    <property type="component" value="Unassembled WGS sequence"/>
</dbReference>
<dbReference type="RefSeq" id="WP_218325756.1">
    <property type="nucleotide sequence ID" value="NZ_JAHUZB010000003.1"/>
</dbReference>
<feature type="transmembrane region" description="Helical" evidence="1">
    <location>
        <begin position="131"/>
        <end position="152"/>
    </location>
</feature>
<proteinExistence type="predicted"/>
<keyword evidence="1" id="KW-1133">Transmembrane helix</keyword>
<dbReference type="NCBIfam" id="NF038403">
    <property type="entry name" value="perm_prefix_1"/>
    <property type="match status" value="1"/>
</dbReference>
<protein>
    <submittedName>
        <fullName evidence="2">Permease prefix domain 1-containing protein</fullName>
    </submittedName>
</protein>
<evidence type="ECO:0000256" key="1">
    <source>
        <dbReference type="SAM" id="Phobius"/>
    </source>
</evidence>